<dbReference type="PANTHER" id="PTHR13887:SF14">
    <property type="entry name" value="DISULFIDE BOND FORMATION PROTEIN D"/>
    <property type="match status" value="1"/>
</dbReference>
<dbReference type="Pfam" id="PF01323">
    <property type="entry name" value="DSBA"/>
    <property type="match status" value="1"/>
</dbReference>
<keyword evidence="3" id="KW-1015">Disulfide bond</keyword>
<reference evidence="6" key="1">
    <citation type="submission" date="2023-08" db="EMBL/GenBank/DDBJ databases">
        <title>Genomic characterization of piscicolin 126 produced by Carnobacterium maltaromaticum CM22 strain isolated from salmon (Salmo salar).</title>
        <authorList>
            <person name="Gonzalez-Gragera E."/>
            <person name="Garcia-Lopez J.D."/>
            <person name="Teso-Perez C."/>
            <person name="Gimenez-Hernandez I."/>
            <person name="Peralta-Sanchez J.M."/>
            <person name="Valdivia E."/>
            <person name="Montalban-Lopez M."/>
            <person name="Martin-Platero A.M."/>
            <person name="Banos A."/>
            <person name="Martinez-Bueno M."/>
        </authorList>
    </citation>
    <scope>NUCLEOTIDE SEQUENCE</scope>
    <source>
        <strain evidence="6">CM22</strain>
    </source>
</reference>
<dbReference type="Proteomes" id="UP001290462">
    <property type="component" value="Unassembled WGS sequence"/>
</dbReference>
<sequence>MKIEFSHDVICSFCFPMSYRIRQLKADMPELEIVHRSFALVKTPTDFIAMFGSREQAKAEIMSHWKHANQNDDLHRFNIEGMKKESFLFPTSMNGLIAVKAAEIIEGSNAGWDLFDALQKAFFVENKNIESPDIIKQEVVKLGLDLNTWEEAFQATSTKKQVEEDFNLANNYSIKSIPTLIVNGKYEISGAQPLAKIKDYLKIIQEKENTKVVLQDIGGESCNLEDGKWNCD</sequence>
<gene>
    <name evidence="6" type="ORF">RAK27_03790</name>
</gene>
<keyword evidence="4" id="KW-0676">Redox-active center</keyword>
<feature type="domain" description="DSBA-like thioredoxin" evidence="5">
    <location>
        <begin position="3"/>
        <end position="202"/>
    </location>
</feature>
<protein>
    <submittedName>
        <fullName evidence="6">DsbA family protein</fullName>
    </submittedName>
</protein>
<organism evidence="6 7">
    <name type="scientific">Carnobacterium maltaromaticum</name>
    <name type="common">Carnobacterium piscicola</name>
    <dbReference type="NCBI Taxonomy" id="2751"/>
    <lineage>
        <taxon>Bacteria</taxon>
        <taxon>Bacillati</taxon>
        <taxon>Bacillota</taxon>
        <taxon>Bacilli</taxon>
        <taxon>Lactobacillales</taxon>
        <taxon>Carnobacteriaceae</taxon>
        <taxon>Carnobacterium</taxon>
    </lineage>
</organism>
<evidence type="ECO:0000256" key="1">
    <source>
        <dbReference type="ARBA" id="ARBA00022729"/>
    </source>
</evidence>
<dbReference type="InterPro" id="IPR001853">
    <property type="entry name" value="DSBA-like_thioredoxin_dom"/>
</dbReference>
<evidence type="ECO:0000256" key="2">
    <source>
        <dbReference type="ARBA" id="ARBA00023002"/>
    </source>
</evidence>
<dbReference type="PANTHER" id="PTHR13887">
    <property type="entry name" value="GLUTATHIONE S-TRANSFERASE KAPPA"/>
    <property type="match status" value="1"/>
</dbReference>
<dbReference type="RefSeq" id="WP_322808525.1">
    <property type="nucleotide sequence ID" value="NZ_JAVBVO010000002.1"/>
</dbReference>
<dbReference type="SUPFAM" id="SSF52833">
    <property type="entry name" value="Thioredoxin-like"/>
    <property type="match status" value="1"/>
</dbReference>
<dbReference type="Gene3D" id="3.40.30.10">
    <property type="entry name" value="Glutaredoxin"/>
    <property type="match status" value="1"/>
</dbReference>
<proteinExistence type="predicted"/>
<comment type="caution">
    <text evidence="6">The sequence shown here is derived from an EMBL/GenBank/DDBJ whole genome shotgun (WGS) entry which is preliminary data.</text>
</comment>
<dbReference type="InterPro" id="IPR036249">
    <property type="entry name" value="Thioredoxin-like_sf"/>
</dbReference>
<evidence type="ECO:0000259" key="5">
    <source>
        <dbReference type="Pfam" id="PF01323"/>
    </source>
</evidence>
<evidence type="ECO:0000256" key="3">
    <source>
        <dbReference type="ARBA" id="ARBA00023157"/>
    </source>
</evidence>
<keyword evidence="2" id="KW-0560">Oxidoreductase</keyword>
<dbReference type="EMBL" id="JAVBVO010000002">
    <property type="protein sequence ID" value="MDZ5757772.1"/>
    <property type="molecule type" value="Genomic_DNA"/>
</dbReference>
<evidence type="ECO:0000313" key="6">
    <source>
        <dbReference type="EMBL" id="MDZ5757772.1"/>
    </source>
</evidence>
<accession>A0AAW9K2V7</accession>
<dbReference type="AlphaFoldDB" id="A0AAW9K2V7"/>
<name>A0AAW9K2V7_CARML</name>
<keyword evidence="1" id="KW-0732">Signal</keyword>
<dbReference type="GO" id="GO:0016491">
    <property type="term" value="F:oxidoreductase activity"/>
    <property type="evidence" value="ECO:0007669"/>
    <property type="project" value="UniProtKB-KW"/>
</dbReference>
<evidence type="ECO:0000256" key="4">
    <source>
        <dbReference type="ARBA" id="ARBA00023284"/>
    </source>
</evidence>
<evidence type="ECO:0000313" key="7">
    <source>
        <dbReference type="Proteomes" id="UP001290462"/>
    </source>
</evidence>